<dbReference type="InterPro" id="IPR001845">
    <property type="entry name" value="HTH_ArsR_DNA-bd_dom"/>
</dbReference>
<dbReference type="PANTHER" id="PTHR33154">
    <property type="entry name" value="TRANSCRIPTIONAL REGULATOR, ARSR FAMILY"/>
    <property type="match status" value="1"/>
</dbReference>
<evidence type="ECO:0000256" key="3">
    <source>
        <dbReference type="ARBA" id="ARBA00023163"/>
    </source>
</evidence>
<evidence type="ECO:0000256" key="2">
    <source>
        <dbReference type="ARBA" id="ARBA00023125"/>
    </source>
</evidence>
<dbReference type="Gene3D" id="1.10.10.10">
    <property type="entry name" value="Winged helix-like DNA-binding domain superfamily/Winged helix DNA-binding domain"/>
    <property type="match status" value="1"/>
</dbReference>
<comment type="caution">
    <text evidence="5">The sequence shown here is derived from an EMBL/GenBank/DDBJ whole genome shotgun (WGS) entry which is preliminary data.</text>
</comment>
<keyword evidence="2" id="KW-0238">DNA-binding</keyword>
<dbReference type="GO" id="GO:0003677">
    <property type="term" value="F:DNA binding"/>
    <property type="evidence" value="ECO:0007669"/>
    <property type="project" value="UniProtKB-KW"/>
</dbReference>
<organism evidence="5 6">
    <name type="scientific">Streptosporangium carneum</name>
    <dbReference type="NCBI Taxonomy" id="47481"/>
    <lineage>
        <taxon>Bacteria</taxon>
        <taxon>Bacillati</taxon>
        <taxon>Actinomycetota</taxon>
        <taxon>Actinomycetes</taxon>
        <taxon>Streptosporangiales</taxon>
        <taxon>Streptosporangiaceae</taxon>
        <taxon>Streptosporangium</taxon>
    </lineage>
</organism>
<dbReference type="SUPFAM" id="SSF46785">
    <property type="entry name" value="Winged helix' DNA-binding domain"/>
    <property type="match status" value="1"/>
</dbReference>
<dbReference type="GO" id="GO:0003700">
    <property type="term" value="F:DNA-binding transcription factor activity"/>
    <property type="evidence" value="ECO:0007669"/>
    <property type="project" value="InterPro"/>
</dbReference>
<evidence type="ECO:0000259" key="4">
    <source>
        <dbReference type="PROSITE" id="PS50987"/>
    </source>
</evidence>
<dbReference type="EMBL" id="BSEV01000014">
    <property type="protein sequence ID" value="GLK12018.1"/>
    <property type="molecule type" value="Genomic_DNA"/>
</dbReference>
<dbReference type="InterPro" id="IPR036390">
    <property type="entry name" value="WH_DNA-bd_sf"/>
</dbReference>
<evidence type="ECO:0000313" key="6">
    <source>
        <dbReference type="Proteomes" id="UP001143474"/>
    </source>
</evidence>
<evidence type="ECO:0000256" key="1">
    <source>
        <dbReference type="ARBA" id="ARBA00023015"/>
    </source>
</evidence>
<reference evidence="5" key="2">
    <citation type="submission" date="2023-01" db="EMBL/GenBank/DDBJ databases">
        <authorList>
            <person name="Sun Q."/>
            <person name="Evtushenko L."/>
        </authorList>
    </citation>
    <scope>NUCLEOTIDE SEQUENCE</scope>
    <source>
        <strain evidence="5">VKM Ac-2007</strain>
    </source>
</reference>
<sequence length="102" mass="11337">MREPWHPAADDIKLAEIMHALADPVRLEIVARLAESDGESCADIGSGIDVHKSTMSHHYRVLREAGVTLTALEGRSRLVRLRRDDLDARFPGLLDSVLNALR</sequence>
<protein>
    <submittedName>
        <fullName evidence="5">Transcriptional regulator</fullName>
    </submittedName>
</protein>
<dbReference type="SMART" id="SM00418">
    <property type="entry name" value="HTH_ARSR"/>
    <property type="match status" value="1"/>
</dbReference>
<accession>A0A9W6I5E8</accession>
<reference evidence="5" key="1">
    <citation type="journal article" date="2014" name="Int. J. Syst. Evol. Microbiol.">
        <title>Complete genome sequence of Corynebacterium casei LMG S-19264T (=DSM 44701T), isolated from a smear-ripened cheese.</title>
        <authorList>
            <consortium name="US DOE Joint Genome Institute (JGI-PGF)"/>
            <person name="Walter F."/>
            <person name="Albersmeier A."/>
            <person name="Kalinowski J."/>
            <person name="Ruckert C."/>
        </authorList>
    </citation>
    <scope>NUCLEOTIDE SEQUENCE</scope>
    <source>
        <strain evidence="5">VKM Ac-2007</strain>
    </source>
</reference>
<name>A0A9W6I5E8_9ACTN</name>
<dbReference type="Pfam" id="PF12840">
    <property type="entry name" value="HTH_20"/>
    <property type="match status" value="1"/>
</dbReference>
<keyword evidence="3" id="KW-0804">Transcription</keyword>
<dbReference type="RefSeq" id="WP_271220364.1">
    <property type="nucleotide sequence ID" value="NZ_BAAAVD010000053.1"/>
</dbReference>
<feature type="domain" description="HTH arsR-type" evidence="4">
    <location>
        <begin position="6"/>
        <end position="101"/>
    </location>
</feature>
<dbReference type="AlphaFoldDB" id="A0A9W6I5E8"/>
<evidence type="ECO:0000313" key="5">
    <source>
        <dbReference type="EMBL" id="GLK12018.1"/>
    </source>
</evidence>
<gene>
    <name evidence="5" type="ORF">GCM10017600_54260</name>
</gene>
<proteinExistence type="predicted"/>
<dbReference type="InterPro" id="IPR051081">
    <property type="entry name" value="HTH_MetalResp_TranReg"/>
</dbReference>
<keyword evidence="6" id="KW-1185">Reference proteome</keyword>
<keyword evidence="1" id="KW-0805">Transcription regulation</keyword>
<dbReference type="InterPro" id="IPR011991">
    <property type="entry name" value="ArsR-like_HTH"/>
</dbReference>
<dbReference type="PRINTS" id="PR00778">
    <property type="entry name" value="HTHARSR"/>
</dbReference>
<dbReference type="Proteomes" id="UP001143474">
    <property type="component" value="Unassembled WGS sequence"/>
</dbReference>
<dbReference type="PANTHER" id="PTHR33154:SF12">
    <property type="entry name" value="TRANSCRIPTIONAL REGULATORY PROTEIN"/>
    <property type="match status" value="1"/>
</dbReference>
<dbReference type="PROSITE" id="PS50987">
    <property type="entry name" value="HTH_ARSR_2"/>
    <property type="match status" value="1"/>
</dbReference>
<dbReference type="CDD" id="cd00090">
    <property type="entry name" value="HTH_ARSR"/>
    <property type="match status" value="1"/>
</dbReference>
<dbReference type="InterPro" id="IPR036388">
    <property type="entry name" value="WH-like_DNA-bd_sf"/>
</dbReference>